<evidence type="ECO:0000313" key="3">
    <source>
        <dbReference type="Proteomes" id="UP001341840"/>
    </source>
</evidence>
<gene>
    <name evidence="2" type="ORF">PIB30_104132</name>
</gene>
<proteinExistence type="predicted"/>
<dbReference type="Proteomes" id="UP001341840">
    <property type="component" value="Unassembled WGS sequence"/>
</dbReference>
<evidence type="ECO:0000256" key="1">
    <source>
        <dbReference type="SAM" id="MobiDB-lite"/>
    </source>
</evidence>
<reference evidence="2 3" key="1">
    <citation type="journal article" date="2023" name="Plants (Basel)">
        <title>Bridging the Gap: Combining Genomics and Transcriptomics Approaches to Understand Stylosanthes scabra, an Orphan Legume from the Brazilian Caatinga.</title>
        <authorList>
            <person name="Ferreira-Neto J.R.C."/>
            <person name="da Silva M.D."/>
            <person name="Binneck E."/>
            <person name="de Melo N.F."/>
            <person name="da Silva R.H."/>
            <person name="de Melo A.L.T.M."/>
            <person name="Pandolfi V."/>
            <person name="Bustamante F.O."/>
            <person name="Brasileiro-Vidal A.C."/>
            <person name="Benko-Iseppon A.M."/>
        </authorList>
    </citation>
    <scope>NUCLEOTIDE SEQUENCE [LARGE SCALE GENOMIC DNA]</scope>
    <source>
        <tissue evidence="2">Leaves</tissue>
    </source>
</reference>
<dbReference type="EMBL" id="JASCZI010154565">
    <property type="protein sequence ID" value="MED6178063.1"/>
    <property type="molecule type" value="Genomic_DNA"/>
</dbReference>
<feature type="region of interest" description="Disordered" evidence="1">
    <location>
        <begin position="71"/>
        <end position="119"/>
    </location>
</feature>
<evidence type="ECO:0000313" key="2">
    <source>
        <dbReference type="EMBL" id="MED6178063.1"/>
    </source>
</evidence>
<accession>A0ABU6VZF4</accession>
<feature type="compositionally biased region" description="Acidic residues" evidence="1">
    <location>
        <begin position="149"/>
        <end position="166"/>
    </location>
</feature>
<name>A0ABU6VZF4_9FABA</name>
<protein>
    <submittedName>
        <fullName evidence="2">Uncharacterized protein</fullName>
    </submittedName>
</protein>
<comment type="caution">
    <text evidence="2">The sequence shown here is derived from an EMBL/GenBank/DDBJ whole genome shotgun (WGS) entry which is preliminary data.</text>
</comment>
<organism evidence="2 3">
    <name type="scientific">Stylosanthes scabra</name>
    <dbReference type="NCBI Taxonomy" id="79078"/>
    <lineage>
        <taxon>Eukaryota</taxon>
        <taxon>Viridiplantae</taxon>
        <taxon>Streptophyta</taxon>
        <taxon>Embryophyta</taxon>
        <taxon>Tracheophyta</taxon>
        <taxon>Spermatophyta</taxon>
        <taxon>Magnoliopsida</taxon>
        <taxon>eudicotyledons</taxon>
        <taxon>Gunneridae</taxon>
        <taxon>Pentapetalae</taxon>
        <taxon>rosids</taxon>
        <taxon>fabids</taxon>
        <taxon>Fabales</taxon>
        <taxon>Fabaceae</taxon>
        <taxon>Papilionoideae</taxon>
        <taxon>50 kb inversion clade</taxon>
        <taxon>dalbergioids sensu lato</taxon>
        <taxon>Dalbergieae</taxon>
        <taxon>Pterocarpus clade</taxon>
        <taxon>Stylosanthes</taxon>
    </lineage>
</organism>
<keyword evidence="3" id="KW-1185">Reference proteome</keyword>
<feature type="compositionally biased region" description="Low complexity" evidence="1">
    <location>
        <begin position="78"/>
        <end position="107"/>
    </location>
</feature>
<sequence>MESGIIFYEYEKREKFEDYDEKADEELGTIKIRRYHFHDESFVHPLHNVRFDPDRPYKIPIELVLTDHLRSSFDNGKSSTRGSHPSSRSSPIPHYSLRRSSSTRRVVSPPPDVARSSLHCKVAGKTLRLPKSWELIPPSEEKEEASGKEEEEEDPEEEEEDPEEEVPTSPLPMDVDATRTTFSTWRIFSVIPSTLPSIVVMLQQGVHPGIHRTNSPIVIALRVMIFPKFGHCRH</sequence>
<feature type="region of interest" description="Disordered" evidence="1">
    <location>
        <begin position="132"/>
        <end position="174"/>
    </location>
</feature>